<evidence type="ECO:0000256" key="5">
    <source>
        <dbReference type="ARBA" id="ARBA00023163"/>
    </source>
</evidence>
<dbReference type="SUPFAM" id="SSF88946">
    <property type="entry name" value="Sigma2 domain of RNA polymerase sigma factors"/>
    <property type="match status" value="1"/>
</dbReference>
<reference evidence="6" key="1">
    <citation type="submission" date="2023-05" db="EMBL/GenBank/DDBJ databases">
        <authorList>
            <person name="Zhang X."/>
        </authorList>
    </citation>
    <scope>NUCLEOTIDE SEQUENCE</scope>
    <source>
        <strain evidence="6">BD1B2-1</strain>
    </source>
</reference>
<gene>
    <name evidence="6" type="ORF">QNI22_39115</name>
</gene>
<dbReference type="RefSeq" id="WP_314519868.1">
    <property type="nucleotide sequence ID" value="NZ_JASJOU010000027.1"/>
</dbReference>
<dbReference type="InterPro" id="IPR013324">
    <property type="entry name" value="RNA_pol_sigma_r3/r4-like"/>
</dbReference>
<protein>
    <submittedName>
        <fullName evidence="6">Sigma-70 family RNA polymerase sigma factor</fullName>
    </submittedName>
</protein>
<keyword evidence="2" id="KW-0805">Transcription regulation</keyword>
<sequence>MHRSVSPINTENCTSEKQTSDELCFLDQFYITHRVEFLKWAYKHYSLSPEEAIDIYQDAVIVLFENYQKGKLQELRSTVKTYFYGIAKNLIYVYLKKRTKQKSHIGTFSELDTLADTISSSDPHNDWFEETIDVINETVQKLSSKGQTIIQLFYYEKKSLREITKILGYNSEDVVKTTKMRYKKLLKQMVQEELNKQYAA</sequence>
<dbReference type="SUPFAM" id="SSF88659">
    <property type="entry name" value="Sigma3 and sigma4 domains of RNA polymerase sigma factors"/>
    <property type="match status" value="1"/>
</dbReference>
<dbReference type="InterPro" id="IPR036388">
    <property type="entry name" value="WH-like_DNA-bd_sf"/>
</dbReference>
<dbReference type="GO" id="GO:0003677">
    <property type="term" value="F:DNA binding"/>
    <property type="evidence" value="ECO:0007669"/>
    <property type="project" value="UniProtKB-KW"/>
</dbReference>
<dbReference type="InterPro" id="IPR014284">
    <property type="entry name" value="RNA_pol_sigma-70_dom"/>
</dbReference>
<keyword evidence="4" id="KW-0238">DNA-binding</keyword>
<organism evidence="6 7">
    <name type="scientific">Xanthocytophaga agilis</name>
    <dbReference type="NCBI Taxonomy" id="3048010"/>
    <lineage>
        <taxon>Bacteria</taxon>
        <taxon>Pseudomonadati</taxon>
        <taxon>Bacteroidota</taxon>
        <taxon>Cytophagia</taxon>
        <taxon>Cytophagales</taxon>
        <taxon>Rhodocytophagaceae</taxon>
        <taxon>Xanthocytophaga</taxon>
    </lineage>
</organism>
<dbReference type="PANTHER" id="PTHR43133:SF8">
    <property type="entry name" value="RNA POLYMERASE SIGMA FACTOR HI_1459-RELATED"/>
    <property type="match status" value="1"/>
</dbReference>
<dbReference type="GO" id="GO:0016987">
    <property type="term" value="F:sigma factor activity"/>
    <property type="evidence" value="ECO:0007669"/>
    <property type="project" value="UniProtKB-KW"/>
</dbReference>
<evidence type="ECO:0000256" key="2">
    <source>
        <dbReference type="ARBA" id="ARBA00023015"/>
    </source>
</evidence>
<keyword evidence="3" id="KW-0731">Sigma factor</keyword>
<comment type="similarity">
    <text evidence="1">Belongs to the sigma-70 factor family. ECF subfamily.</text>
</comment>
<accession>A0AAE3UJE3</accession>
<dbReference type="Gene3D" id="1.10.10.10">
    <property type="entry name" value="Winged helix-like DNA-binding domain superfamily/Winged helix DNA-binding domain"/>
    <property type="match status" value="1"/>
</dbReference>
<dbReference type="Proteomes" id="UP001232063">
    <property type="component" value="Unassembled WGS sequence"/>
</dbReference>
<dbReference type="PANTHER" id="PTHR43133">
    <property type="entry name" value="RNA POLYMERASE ECF-TYPE SIGMA FACTO"/>
    <property type="match status" value="1"/>
</dbReference>
<dbReference type="InterPro" id="IPR039425">
    <property type="entry name" value="RNA_pol_sigma-70-like"/>
</dbReference>
<dbReference type="Gene3D" id="1.10.1740.10">
    <property type="match status" value="1"/>
</dbReference>
<proteinExistence type="inferred from homology"/>
<evidence type="ECO:0000313" key="7">
    <source>
        <dbReference type="Proteomes" id="UP001232063"/>
    </source>
</evidence>
<dbReference type="GO" id="GO:0006352">
    <property type="term" value="P:DNA-templated transcription initiation"/>
    <property type="evidence" value="ECO:0007669"/>
    <property type="project" value="InterPro"/>
</dbReference>
<keyword evidence="5" id="KW-0804">Transcription</keyword>
<evidence type="ECO:0000313" key="6">
    <source>
        <dbReference type="EMBL" id="MDJ1506716.1"/>
    </source>
</evidence>
<evidence type="ECO:0000256" key="4">
    <source>
        <dbReference type="ARBA" id="ARBA00023125"/>
    </source>
</evidence>
<dbReference type="NCBIfam" id="TIGR02937">
    <property type="entry name" value="sigma70-ECF"/>
    <property type="match status" value="1"/>
</dbReference>
<dbReference type="AlphaFoldDB" id="A0AAE3UJE3"/>
<evidence type="ECO:0000256" key="3">
    <source>
        <dbReference type="ARBA" id="ARBA00023082"/>
    </source>
</evidence>
<dbReference type="EMBL" id="JASJOU010000027">
    <property type="protein sequence ID" value="MDJ1506716.1"/>
    <property type="molecule type" value="Genomic_DNA"/>
</dbReference>
<name>A0AAE3UJE3_9BACT</name>
<comment type="caution">
    <text evidence="6">The sequence shown here is derived from an EMBL/GenBank/DDBJ whole genome shotgun (WGS) entry which is preliminary data.</text>
</comment>
<dbReference type="InterPro" id="IPR013325">
    <property type="entry name" value="RNA_pol_sigma_r2"/>
</dbReference>
<evidence type="ECO:0000256" key="1">
    <source>
        <dbReference type="ARBA" id="ARBA00010641"/>
    </source>
</evidence>
<keyword evidence="7" id="KW-1185">Reference proteome</keyword>